<reference evidence="2" key="1">
    <citation type="journal article" date="2019" name="Int. J. Syst. Evol. Microbiol.">
        <title>The Global Catalogue of Microorganisms (GCM) 10K type strain sequencing project: providing services to taxonomists for standard genome sequencing and annotation.</title>
        <authorList>
            <consortium name="The Broad Institute Genomics Platform"/>
            <consortium name="The Broad Institute Genome Sequencing Center for Infectious Disease"/>
            <person name="Wu L."/>
            <person name="Ma J."/>
        </authorList>
    </citation>
    <scope>NUCLEOTIDE SEQUENCE [LARGE SCALE GENOMIC DNA]</scope>
    <source>
        <strain evidence="2">CGMCC 1.12404</strain>
    </source>
</reference>
<dbReference type="InterPro" id="IPR015424">
    <property type="entry name" value="PyrdxlP-dep_Trfase"/>
</dbReference>
<comment type="caution">
    <text evidence="1">The sequence shown here is derived from an EMBL/GenBank/DDBJ whole genome shotgun (WGS) entry which is preliminary data.</text>
</comment>
<accession>A0ABQ1GSZ7</accession>
<dbReference type="SUPFAM" id="SSF53383">
    <property type="entry name" value="PLP-dependent transferases"/>
    <property type="match status" value="1"/>
</dbReference>
<evidence type="ECO:0000313" key="1">
    <source>
        <dbReference type="EMBL" id="GGA49514.1"/>
    </source>
</evidence>
<dbReference type="EMBL" id="BMEX01000008">
    <property type="protein sequence ID" value="GGA49514.1"/>
    <property type="molecule type" value="Genomic_DNA"/>
</dbReference>
<protein>
    <submittedName>
        <fullName evidence="1">Uncharacterized protein</fullName>
    </submittedName>
</protein>
<dbReference type="Proteomes" id="UP000617979">
    <property type="component" value="Unassembled WGS sequence"/>
</dbReference>
<sequence>MWHRLETLRGTNGTNINPYNARLLPEVPRHFLLRRLARHRRNAFLLVDQLRGLCDVSCVGYGGLVFIKSGFPEELKDLITYLALSRKLSITEGTSFGFNMTRVCIADQEDGAYLQIACGTENIHHFSEIANLIRDALKAVESRKIQSSLRYPMFFPGLFFMQKSQFR</sequence>
<name>A0ABQ1GSZ7_9BACL</name>
<dbReference type="RefSeq" id="WP_188432702.1">
    <property type="nucleotide sequence ID" value="NZ_BMEX01000008.1"/>
</dbReference>
<gene>
    <name evidence="1" type="ORF">GCM10007416_23250</name>
</gene>
<proteinExistence type="predicted"/>
<organism evidence="1 2">
    <name type="scientific">Kroppenstedtia guangzhouensis</name>
    <dbReference type="NCBI Taxonomy" id="1274356"/>
    <lineage>
        <taxon>Bacteria</taxon>
        <taxon>Bacillati</taxon>
        <taxon>Bacillota</taxon>
        <taxon>Bacilli</taxon>
        <taxon>Bacillales</taxon>
        <taxon>Thermoactinomycetaceae</taxon>
        <taxon>Kroppenstedtia</taxon>
    </lineage>
</organism>
<keyword evidence="2" id="KW-1185">Reference proteome</keyword>
<evidence type="ECO:0000313" key="2">
    <source>
        <dbReference type="Proteomes" id="UP000617979"/>
    </source>
</evidence>